<dbReference type="Gene3D" id="3.40.50.300">
    <property type="entry name" value="P-loop containing nucleotide triphosphate hydrolases"/>
    <property type="match status" value="1"/>
</dbReference>
<sequence>MALALYRKYRPQTFAEVVGQEHVTEPLINAIRAGRLNHAYLFSGPRGCGKTSSARILARSLNCAQGPTPEPCGECRSCRALAADGHGSVDVIEIDAASHGGVDDARELRERAVFAPVDSRFKIYIIDEAHMVTAAGFNALLKLVEEPPEYVLFIFATTEPDKVLPTIRSRTHHYPFRLIAPPAMRELCRRLCDEEGAVVADDVLPLVVRSGGGSARDTLSVLDQLIAGAGPEGVTYERAAGLLGVTDAGLLDEMCEAFAAADGRAVMEVVERVVEGGHDPRRFAGDLLERLRDLIVLHQVPDAGSSGLVDAPADQLAKMTSQATRMGTSTITRMAEVIAAGLASMRGATAPRLLLELACVRAILPGSDESMAGLTQRLETLEQRAAGAAFAAPAREIPTGGAAAARAALAKTAEPAAPVPAATPAPVPPPPAEETAAVPAAPVAVPPWEDEAPQASPPVPEPAAPADDWADAEPVPAAEPAAPAYAPVAESGGASAASIRRQWDRIMMAVKDKKRTTAALLQDATIADATDNEVVLAFKHSFHAENLQKEPAYGIVVGVLNDVLGGNWKIRCEVGEAGSLPKAGTGPAPSPAPSRPAPAGSSNGQAQSARQQGAPSRQAPPPAAESFEEPPADDFDEPSPDDPVAPGGFGTSEEQAVKLLTTAFSAKQIA</sequence>
<keyword evidence="7" id="KW-0862">Zinc</keyword>
<dbReference type="InterPro" id="IPR050238">
    <property type="entry name" value="DNA_Rep/Repair_Clamp_Loader"/>
</dbReference>
<dbReference type="Gene3D" id="1.10.8.60">
    <property type="match status" value="1"/>
</dbReference>
<dbReference type="Gene3D" id="1.20.272.10">
    <property type="match status" value="1"/>
</dbReference>
<dbReference type="NCBIfam" id="NF005846">
    <property type="entry name" value="PRK07764.1-6"/>
    <property type="match status" value="1"/>
</dbReference>
<evidence type="ECO:0000256" key="3">
    <source>
        <dbReference type="ARBA" id="ARBA00022695"/>
    </source>
</evidence>
<keyword evidence="16" id="KW-1185">Reference proteome</keyword>
<dbReference type="Proteomes" id="UP001171902">
    <property type="component" value="Unassembled WGS sequence"/>
</dbReference>
<dbReference type="InterPro" id="IPR022754">
    <property type="entry name" value="DNA_pol_III_gamma-3"/>
</dbReference>
<comment type="function">
    <text evidence="11">DNA polymerase III is a complex, multichain enzyme responsible for most of the replicative synthesis in bacteria. This DNA polymerase also exhibits 3' to 5' exonuclease activity.</text>
</comment>
<evidence type="ECO:0000256" key="5">
    <source>
        <dbReference type="ARBA" id="ARBA00022723"/>
    </source>
</evidence>
<dbReference type="EMBL" id="JAUEMJ010000012">
    <property type="protein sequence ID" value="MDN3243196.1"/>
    <property type="molecule type" value="Genomic_DNA"/>
</dbReference>
<gene>
    <name evidence="11" type="primary">dnaX</name>
    <name evidence="14" type="ORF">QWI33_15685</name>
    <name evidence="15" type="ORF">QWI33_25975</name>
</gene>
<evidence type="ECO:0000313" key="14">
    <source>
        <dbReference type="EMBL" id="MDN3241173.1"/>
    </source>
</evidence>
<dbReference type="EMBL" id="JAUEMJ010000004">
    <property type="protein sequence ID" value="MDN3241173.1"/>
    <property type="molecule type" value="Genomic_DNA"/>
</dbReference>
<dbReference type="EC" id="2.7.7.7" evidence="11"/>
<dbReference type="SMART" id="SM00382">
    <property type="entry name" value="AAA"/>
    <property type="match status" value="1"/>
</dbReference>
<evidence type="ECO:0000256" key="12">
    <source>
        <dbReference type="SAM" id="MobiDB-lite"/>
    </source>
</evidence>
<comment type="catalytic activity">
    <reaction evidence="10 11">
        <text>DNA(n) + a 2'-deoxyribonucleoside 5'-triphosphate = DNA(n+1) + diphosphate</text>
        <dbReference type="Rhea" id="RHEA:22508"/>
        <dbReference type="Rhea" id="RHEA-COMP:17339"/>
        <dbReference type="Rhea" id="RHEA-COMP:17340"/>
        <dbReference type="ChEBI" id="CHEBI:33019"/>
        <dbReference type="ChEBI" id="CHEBI:61560"/>
        <dbReference type="ChEBI" id="CHEBI:173112"/>
        <dbReference type="EC" id="2.7.7.7"/>
    </reaction>
</comment>
<comment type="subunit">
    <text evidence="11">DNA polymerase III contains a core (composed of alpha, epsilon and theta chains) that associates with a tau subunit. This core dimerizes to form the POLIII' complex. PolIII' associates with the gamma complex (composed of gamma, delta, delta', psi and chi chains) and with the beta chain to form the complete DNA polymerase III complex.</text>
</comment>
<dbReference type="SUPFAM" id="SSF48019">
    <property type="entry name" value="post-AAA+ oligomerization domain-like"/>
    <property type="match status" value="1"/>
</dbReference>
<feature type="region of interest" description="Disordered" evidence="12">
    <location>
        <begin position="447"/>
        <end position="472"/>
    </location>
</feature>
<evidence type="ECO:0000256" key="11">
    <source>
        <dbReference type="RuleBase" id="RU364063"/>
    </source>
</evidence>
<dbReference type="RefSeq" id="WP_289958085.1">
    <property type="nucleotide sequence ID" value="NZ_JAUEMJ010000004.1"/>
</dbReference>
<evidence type="ECO:0000256" key="10">
    <source>
        <dbReference type="ARBA" id="ARBA00049244"/>
    </source>
</evidence>
<feature type="domain" description="AAA+ ATPase" evidence="13">
    <location>
        <begin position="36"/>
        <end position="180"/>
    </location>
</feature>
<comment type="similarity">
    <text evidence="1 11">Belongs to the DnaX/STICHEL family.</text>
</comment>
<comment type="caution">
    <text evidence="14">The sequence shown here is derived from an EMBL/GenBank/DDBJ whole genome shotgun (WGS) entry which is preliminary data.</text>
</comment>
<feature type="compositionally biased region" description="Acidic residues" evidence="12">
    <location>
        <begin position="626"/>
        <end position="640"/>
    </location>
</feature>
<dbReference type="NCBIfam" id="TIGR02397">
    <property type="entry name" value="dnaX_nterm"/>
    <property type="match status" value="1"/>
</dbReference>
<keyword evidence="8 11" id="KW-0067">ATP-binding</keyword>
<keyword evidence="3 11" id="KW-0548">Nucleotidyltransferase</keyword>
<feature type="region of interest" description="Disordered" evidence="12">
    <location>
        <begin position="418"/>
        <end position="437"/>
    </location>
</feature>
<evidence type="ECO:0000313" key="15">
    <source>
        <dbReference type="EMBL" id="MDN3243196.1"/>
    </source>
</evidence>
<feature type="region of interest" description="Disordered" evidence="12">
    <location>
        <begin position="578"/>
        <end position="654"/>
    </location>
</feature>
<evidence type="ECO:0000256" key="8">
    <source>
        <dbReference type="ARBA" id="ARBA00022840"/>
    </source>
</evidence>
<organism evidence="14 16">
    <name type="scientific">Glycomyces tritici</name>
    <dbReference type="NCBI Taxonomy" id="2665176"/>
    <lineage>
        <taxon>Bacteria</taxon>
        <taxon>Bacillati</taxon>
        <taxon>Actinomycetota</taxon>
        <taxon>Actinomycetes</taxon>
        <taxon>Glycomycetales</taxon>
        <taxon>Glycomycetaceae</taxon>
        <taxon>Glycomyces</taxon>
    </lineage>
</organism>
<keyword evidence="9 11" id="KW-0239">DNA-directed DNA polymerase</keyword>
<dbReference type="InterPro" id="IPR027417">
    <property type="entry name" value="P-loop_NTPase"/>
</dbReference>
<feature type="compositionally biased region" description="Pro residues" evidence="12">
    <location>
        <begin position="418"/>
        <end position="432"/>
    </location>
</feature>
<evidence type="ECO:0000256" key="1">
    <source>
        <dbReference type="ARBA" id="ARBA00006360"/>
    </source>
</evidence>
<dbReference type="PANTHER" id="PTHR11669:SF0">
    <property type="entry name" value="PROTEIN STICHEL-LIKE 2"/>
    <property type="match status" value="1"/>
</dbReference>
<dbReference type="InterPro" id="IPR045085">
    <property type="entry name" value="HLD_clamp_pol_III_gamma_tau"/>
</dbReference>
<dbReference type="CDD" id="cd00009">
    <property type="entry name" value="AAA"/>
    <property type="match status" value="1"/>
</dbReference>
<dbReference type="InterPro" id="IPR008921">
    <property type="entry name" value="DNA_pol3_clamp-load_cplx_C"/>
</dbReference>
<dbReference type="GO" id="GO:0003887">
    <property type="term" value="F:DNA-directed DNA polymerase activity"/>
    <property type="evidence" value="ECO:0007669"/>
    <property type="project" value="UniProtKB-EC"/>
</dbReference>
<keyword evidence="6 11" id="KW-0547">Nucleotide-binding</keyword>
<dbReference type="InterPro" id="IPR048448">
    <property type="entry name" value="DnaX-like_C"/>
</dbReference>
<feature type="compositionally biased region" description="Polar residues" evidence="12">
    <location>
        <begin position="605"/>
        <end position="615"/>
    </location>
</feature>
<dbReference type="Pfam" id="PF13177">
    <property type="entry name" value="DNA_pol3_delta2"/>
    <property type="match status" value="1"/>
</dbReference>
<accession>A0ABT7YSD9</accession>
<keyword evidence="5" id="KW-0479">Metal-binding</keyword>
<dbReference type="CDD" id="cd18137">
    <property type="entry name" value="HLD_clamp_pol_III_gamma_tau"/>
    <property type="match status" value="1"/>
</dbReference>
<evidence type="ECO:0000256" key="9">
    <source>
        <dbReference type="ARBA" id="ARBA00022932"/>
    </source>
</evidence>
<dbReference type="Pfam" id="PF12169">
    <property type="entry name" value="DNA_pol3_gamma3"/>
    <property type="match status" value="1"/>
</dbReference>
<dbReference type="InterPro" id="IPR003593">
    <property type="entry name" value="AAA+_ATPase"/>
</dbReference>
<keyword evidence="4 11" id="KW-0235">DNA replication</keyword>
<proteinExistence type="inferred from homology"/>
<name>A0ABT7YSD9_9ACTN</name>
<evidence type="ECO:0000256" key="7">
    <source>
        <dbReference type="ARBA" id="ARBA00022833"/>
    </source>
</evidence>
<dbReference type="Pfam" id="PF20964">
    <property type="entry name" value="DnaX_C"/>
    <property type="match status" value="1"/>
</dbReference>
<evidence type="ECO:0000256" key="2">
    <source>
        <dbReference type="ARBA" id="ARBA00022679"/>
    </source>
</evidence>
<protein>
    <recommendedName>
        <fullName evidence="11">DNA polymerase III subunit gamma/tau</fullName>
        <ecNumber evidence="11">2.7.7.7</ecNumber>
    </recommendedName>
</protein>
<dbReference type="PANTHER" id="PTHR11669">
    <property type="entry name" value="REPLICATION FACTOR C / DNA POLYMERASE III GAMMA-TAU SUBUNIT"/>
    <property type="match status" value="1"/>
</dbReference>
<keyword evidence="2 11" id="KW-0808">Transferase</keyword>
<evidence type="ECO:0000256" key="6">
    <source>
        <dbReference type="ARBA" id="ARBA00022741"/>
    </source>
</evidence>
<evidence type="ECO:0000313" key="16">
    <source>
        <dbReference type="Proteomes" id="UP001171902"/>
    </source>
</evidence>
<dbReference type="InterPro" id="IPR012763">
    <property type="entry name" value="DNA_pol_III_sug/sutau_N"/>
</dbReference>
<dbReference type="SUPFAM" id="SSF52540">
    <property type="entry name" value="P-loop containing nucleoside triphosphate hydrolases"/>
    <property type="match status" value="1"/>
</dbReference>
<evidence type="ECO:0000259" key="13">
    <source>
        <dbReference type="SMART" id="SM00382"/>
    </source>
</evidence>
<reference evidence="14" key="1">
    <citation type="submission" date="2023-06" db="EMBL/GenBank/DDBJ databases">
        <title>Gycomyces niveus sp.nov., a novel actinomycete isolated from soil in Shouguang.</title>
        <authorList>
            <person name="Yang X."/>
            <person name="Zhao J."/>
        </authorList>
    </citation>
    <scope>NUCLEOTIDE SEQUENCE</scope>
    <source>
        <strain evidence="14">NEAU C2</strain>
    </source>
</reference>
<evidence type="ECO:0000256" key="4">
    <source>
        <dbReference type="ARBA" id="ARBA00022705"/>
    </source>
</evidence>